<dbReference type="Gene3D" id="3.20.20.100">
    <property type="entry name" value="NADP-dependent oxidoreductase domain"/>
    <property type="match status" value="1"/>
</dbReference>
<dbReference type="EMBL" id="AAOE01000018">
    <property type="protein sequence ID" value="EAR08613.1"/>
    <property type="molecule type" value="Genomic_DNA"/>
</dbReference>
<proteinExistence type="predicted"/>
<dbReference type="SUPFAM" id="SSF51430">
    <property type="entry name" value="NAD(P)-linked oxidoreductase"/>
    <property type="match status" value="1"/>
</dbReference>
<keyword evidence="4" id="KW-1185">Reference proteome</keyword>
<dbReference type="STRING" id="314283.MED297_02875"/>
<dbReference type="InterPro" id="IPR020471">
    <property type="entry name" value="AKR"/>
</dbReference>
<dbReference type="GO" id="GO:0005737">
    <property type="term" value="C:cytoplasm"/>
    <property type="evidence" value="ECO:0007669"/>
    <property type="project" value="TreeGrafter"/>
</dbReference>
<evidence type="ECO:0000259" key="2">
    <source>
        <dbReference type="Pfam" id="PF00248"/>
    </source>
</evidence>
<name>A4BGW7_9GAMM</name>
<evidence type="ECO:0000313" key="3">
    <source>
        <dbReference type="EMBL" id="EAR08613.1"/>
    </source>
</evidence>
<dbReference type="RefSeq" id="WP_008047205.1">
    <property type="nucleotide sequence ID" value="NZ_CH724153.1"/>
</dbReference>
<evidence type="ECO:0000313" key="4">
    <source>
        <dbReference type="Proteomes" id="UP000005953"/>
    </source>
</evidence>
<gene>
    <name evidence="3" type="ORF">MED297_02875</name>
</gene>
<evidence type="ECO:0000256" key="1">
    <source>
        <dbReference type="ARBA" id="ARBA00023002"/>
    </source>
</evidence>
<dbReference type="PANTHER" id="PTHR43625">
    <property type="entry name" value="AFLATOXIN B1 ALDEHYDE REDUCTASE"/>
    <property type="match status" value="1"/>
</dbReference>
<dbReference type="PANTHER" id="PTHR43625:SF40">
    <property type="entry name" value="ALDO-KETO REDUCTASE YAKC [NADP(+)]"/>
    <property type="match status" value="1"/>
</dbReference>
<feature type="domain" description="NADP-dependent oxidoreductase" evidence="2">
    <location>
        <begin position="8"/>
        <end position="301"/>
    </location>
</feature>
<dbReference type="InterPro" id="IPR036812">
    <property type="entry name" value="NAD(P)_OxRdtase_dom_sf"/>
</dbReference>
<protein>
    <submittedName>
        <fullName evidence="3">Predicted oxidoreductase</fullName>
    </submittedName>
</protein>
<reference evidence="3 4" key="1">
    <citation type="submission" date="2006-02" db="EMBL/GenBank/DDBJ databases">
        <authorList>
            <person name="Pinhassi J."/>
            <person name="Pedros-Alio C."/>
            <person name="Ferriera S."/>
            <person name="Johnson J."/>
            <person name="Kravitz S."/>
            <person name="Halpern A."/>
            <person name="Remington K."/>
            <person name="Beeson K."/>
            <person name="Tran B."/>
            <person name="Rogers Y.-H."/>
            <person name="Friedman R."/>
            <person name="Venter J.C."/>
        </authorList>
    </citation>
    <scope>NUCLEOTIDE SEQUENCE [LARGE SCALE GENOMIC DNA]</scope>
    <source>
        <strain evidence="3 4">MED297</strain>
    </source>
</reference>
<accession>A4BGW7</accession>
<dbReference type="Pfam" id="PF00248">
    <property type="entry name" value="Aldo_ket_red"/>
    <property type="match status" value="1"/>
</dbReference>
<dbReference type="InterPro" id="IPR023210">
    <property type="entry name" value="NADP_OxRdtase_dom"/>
</dbReference>
<dbReference type="AlphaFoldDB" id="A4BGW7"/>
<dbReference type="InterPro" id="IPR050791">
    <property type="entry name" value="Aldo-Keto_reductase"/>
</dbReference>
<dbReference type="GO" id="GO:0016491">
    <property type="term" value="F:oxidoreductase activity"/>
    <property type="evidence" value="ECO:0007669"/>
    <property type="project" value="UniProtKB-KW"/>
</dbReference>
<dbReference type="OrthoDB" id="9772407at2"/>
<dbReference type="Proteomes" id="UP000005953">
    <property type="component" value="Unassembled WGS sequence"/>
</dbReference>
<keyword evidence="1" id="KW-0560">Oxidoreductase</keyword>
<organism evidence="3 4">
    <name type="scientific">Reinekea blandensis MED297</name>
    <dbReference type="NCBI Taxonomy" id="314283"/>
    <lineage>
        <taxon>Bacteria</taxon>
        <taxon>Pseudomonadati</taxon>
        <taxon>Pseudomonadota</taxon>
        <taxon>Gammaproteobacteria</taxon>
        <taxon>Oceanospirillales</taxon>
        <taxon>Saccharospirillaceae</taxon>
        <taxon>Reinekea</taxon>
    </lineage>
</organism>
<dbReference type="PRINTS" id="PR00069">
    <property type="entry name" value="ALDKETRDTASE"/>
</dbReference>
<sequence>MKLNETARIGLGCMNLSHAYGTPPPEQDAVALLNRALDIGYNHFDTAALYGFGANESLIGKAVSHRRDEFFLASKCVLVPDDAGKRSLDGRPETIKKTCDAALKRLSTDYIDLYYLHRYDKNVPLEDSMGAMADLVSAGKIGAVGLSEVSAETLARAHAVHPIAAVQTEFSLWTRNADIAVIDKCRELGTTFVAFSPVARGYLCGTLTDVNSLGERDLRRTMPRFSAENYPKNLELLTPLQEVAEELNATMAQVALAWVLQRDAHIVAIPGTTRLSHLQDNFEATGVTLSDLQWQRLDKAINDQQVYGRRYNDAAQADIDTENF</sequence>
<comment type="caution">
    <text evidence="3">The sequence shown here is derived from an EMBL/GenBank/DDBJ whole genome shotgun (WGS) entry which is preliminary data.</text>
</comment>
<dbReference type="HOGENOM" id="CLU_023205_2_1_6"/>